<feature type="transmembrane region" description="Helical" evidence="2">
    <location>
        <begin position="242"/>
        <end position="262"/>
    </location>
</feature>
<organism evidence="3 4">
    <name type="scientific">Paludifilum halophilum</name>
    <dbReference type="NCBI Taxonomy" id="1642702"/>
    <lineage>
        <taxon>Bacteria</taxon>
        <taxon>Bacillati</taxon>
        <taxon>Bacillota</taxon>
        <taxon>Bacilli</taxon>
        <taxon>Bacillales</taxon>
        <taxon>Thermoactinomycetaceae</taxon>
        <taxon>Paludifilum</taxon>
    </lineage>
</organism>
<keyword evidence="2" id="KW-0472">Membrane</keyword>
<feature type="compositionally biased region" description="Polar residues" evidence="1">
    <location>
        <begin position="116"/>
        <end position="129"/>
    </location>
</feature>
<evidence type="ECO:0000313" key="4">
    <source>
        <dbReference type="Proteomes" id="UP000215459"/>
    </source>
</evidence>
<dbReference type="RefSeq" id="WP_094262612.1">
    <property type="nucleotide sequence ID" value="NZ_NOWF01000001.1"/>
</dbReference>
<feature type="compositionally biased region" description="Polar residues" evidence="1">
    <location>
        <begin position="141"/>
        <end position="169"/>
    </location>
</feature>
<dbReference type="EMBL" id="NOWF01000001">
    <property type="protein sequence ID" value="OYD09512.1"/>
    <property type="molecule type" value="Genomic_DNA"/>
</dbReference>
<feature type="compositionally biased region" description="Low complexity" evidence="1">
    <location>
        <begin position="130"/>
        <end position="140"/>
    </location>
</feature>
<feature type="region of interest" description="Disordered" evidence="1">
    <location>
        <begin position="267"/>
        <end position="296"/>
    </location>
</feature>
<feature type="region of interest" description="Disordered" evidence="1">
    <location>
        <begin position="77"/>
        <end position="240"/>
    </location>
</feature>
<dbReference type="Pfam" id="PF13413">
    <property type="entry name" value="HTH_25"/>
    <property type="match status" value="1"/>
</dbReference>
<feature type="compositionally biased region" description="Low complexity" evidence="1">
    <location>
        <begin position="84"/>
        <end position="98"/>
    </location>
</feature>
<evidence type="ECO:0000313" key="3">
    <source>
        <dbReference type="EMBL" id="OYD09512.1"/>
    </source>
</evidence>
<dbReference type="InterPro" id="IPR050400">
    <property type="entry name" value="Bact_Cytoskel_RodZ"/>
</dbReference>
<evidence type="ECO:0000256" key="1">
    <source>
        <dbReference type="SAM" id="MobiDB-lite"/>
    </source>
</evidence>
<sequence length="400" mass="44157">MSGIGSELKMTRESLGLTLDHVQQSTKIHIEYLRALENDQFETLPSPFYVRAFLRTYAHSLGLDAQPLLDRYERFAVTGRSPRRTPGQQGQTGRQSRGAPNQRPFRTQPRLGRTYPSRSQRTAPPSSRLQQYQPFTEQQQYSGQFHTVPPQQGTSRQQPATPPNQSSAPVSPPSGPRQENTQRHQLPAPLTPDSSGQQLKQKKQEDLSQTGTFTPRRVSQEVKRGESEGDGRPKKKGGFGKWMIGVATVGALLLVPVGYLYMNDTSGSGQQADGGEQTEDAGGAGTDTVNANENESPTLAKVETGSDVEGDLYNLQNAKNLKVEIKASKGESRLDYGEEVNDPKEGFTMEVGEQRVIGEGNDFVWFRVGKPSNVQIKVNGQDIDTTAQDVPKSYRIQLKK</sequence>
<evidence type="ECO:0008006" key="5">
    <source>
        <dbReference type="Google" id="ProtNLM"/>
    </source>
</evidence>
<evidence type="ECO:0000256" key="2">
    <source>
        <dbReference type="SAM" id="Phobius"/>
    </source>
</evidence>
<dbReference type="Gene3D" id="1.10.260.40">
    <property type="entry name" value="lambda repressor-like DNA-binding domains"/>
    <property type="match status" value="1"/>
</dbReference>
<proteinExistence type="predicted"/>
<dbReference type="PANTHER" id="PTHR34475">
    <property type="match status" value="1"/>
</dbReference>
<feature type="compositionally biased region" description="Basic and acidic residues" evidence="1">
    <location>
        <begin position="218"/>
        <end position="232"/>
    </location>
</feature>
<keyword evidence="2" id="KW-0812">Transmembrane</keyword>
<protein>
    <recommendedName>
        <fullName evidence="5">DUF4115 domain-containing protein</fullName>
    </recommendedName>
</protein>
<dbReference type="GO" id="GO:0003677">
    <property type="term" value="F:DNA binding"/>
    <property type="evidence" value="ECO:0007669"/>
    <property type="project" value="InterPro"/>
</dbReference>
<feature type="compositionally biased region" description="Polar residues" evidence="1">
    <location>
        <begin position="287"/>
        <end position="296"/>
    </location>
</feature>
<dbReference type="InterPro" id="IPR010982">
    <property type="entry name" value="Lambda_DNA-bd_dom_sf"/>
</dbReference>
<comment type="caution">
    <text evidence="3">The sequence shown here is derived from an EMBL/GenBank/DDBJ whole genome shotgun (WGS) entry which is preliminary data.</text>
</comment>
<name>A0A235BBC5_9BACL</name>
<reference evidence="3 4" key="1">
    <citation type="submission" date="2017-07" db="EMBL/GenBank/DDBJ databases">
        <title>The genome sequence of Paludifilum halophilum highlights mechanisms for microbial adaptation to high salt environemnts.</title>
        <authorList>
            <person name="Belbahri L."/>
        </authorList>
    </citation>
    <scope>NUCLEOTIDE SEQUENCE [LARGE SCALE GENOMIC DNA]</scope>
    <source>
        <strain evidence="3 4">DSM 102817</strain>
    </source>
</reference>
<keyword evidence="2" id="KW-1133">Transmembrane helix</keyword>
<dbReference type="PANTHER" id="PTHR34475:SF1">
    <property type="entry name" value="CYTOSKELETON PROTEIN RODZ"/>
    <property type="match status" value="1"/>
</dbReference>
<gene>
    <name evidence="3" type="ORF">CHM34_00375</name>
</gene>
<dbReference type="Proteomes" id="UP000215459">
    <property type="component" value="Unassembled WGS sequence"/>
</dbReference>
<accession>A0A235BBC5</accession>
<dbReference type="OrthoDB" id="9797543at2"/>
<dbReference type="AlphaFoldDB" id="A0A235BBC5"/>
<keyword evidence="4" id="KW-1185">Reference proteome</keyword>